<feature type="transmembrane region" description="Helical" evidence="1">
    <location>
        <begin position="95"/>
        <end position="115"/>
    </location>
</feature>
<dbReference type="EMBL" id="VLKF01000001">
    <property type="protein sequence ID" value="TWH72876.1"/>
    <property type="molecule type" value="Genomic_DNA"/>
</dbReference>
<dbReference type="AlphaFoldDB" id="A0A562IPZ1"/>
<keyword evidence="1" id="KW-0472">Membrane</keyword>
<organism evidence="2 3">
    <name type="scientific">Modestobacter roseus</name>
    <dbReference type="NCBI Taxonomy" id="1181884"/>
    <lineage>
        <taxon>Bacteria</taxon>
        <taxon>Bacillati</taxon>
        <taxon>Actinomycetota</taxon>
        <taxon>Actinomycetes</taxon>
        <taxon>Geodermatophilales</taxon>
        <taxon>Geodermatophilaceae</taxon>
        <taxon>Modestobacter</taxon>
    </lineage>
</organism>
<proteinExistence type="predicted"/>
<dbReference type="OrthoDB" id="5194548at2"/>
<keyword evidence="1" id="KW-1133">Transmembrane helix</keyword>
<feature type="transmembrane region" description="Helical" evidence="1">
    <location>
        <begin position="6"/>
        <end position="22"/>
    </location>
</feature>
<dbReference type="RefSeq" id="WP_153361114.1">
    <property type="nucleotide sequence ID" value="NZ_JABGDC010000116.1"/>
</dbReference>
<accession>A0A562IPZ1</accession>
<feature type="transmembrane region" description="Helical" evidence="1">
    <location>
        <begin position="121"/>
        <end position="142"/>
    </location>
</feature>
<name>A0A562IPZ1_9ACTN</name>
<reference evidence="2 3" key="1">
    <citation type="submission" date="2019-07" db="EMBL/GenBank/DDBJ databases">
        <title>R&amp;d 2014.</title>
        <authorList>
            <person name="Klenk H.-P."/>
        </authorList>
    </citation>
    <scope>NUCLEOTIDE SEQUENCE [LARGE SCALE GENOMIC DNA]</scope>
    <source>
        <strain evidence="2 3">DSM 45764</strain>
    </source>
</reference>
<gene>
    <name evidence="2" type="ORF">JD78_01398</name>
</gene>
<comment type="caution">
    <text evidence="2">The sequence shown here is derived from an EMBL/GenBank/DDBJ whole genome shotgun (WGS) entry which is preliminary data.</text>
</comment>
<keyword evidence="3" id="KW-1185">Reference proteome</keyword>
<evidence type="ECO:0000256" key="1">
    <source>
        <dbReference type="SAM" id="Phobius"/>
    </source>
</evidence>
<evidence type="ECO:0000313" key="2">
    <source>
        <dbReference type="EMBL" id="TWH72876.1"/>
    </source>
</evidence>
<evidence type="ECO:0000313" key="3">
    <source>
        <dbReference type="Proteomes" id="UP000321490"/>
    </source>
</evidence>
<dbReference type="Proteomes" id="UP000321490">
    <property type="component" value="Unassembled WGS sequence"/>
</dbReference>
<keyword evidence="1" id="KW-0812">Transmembrane</keyword>
<sequence>MAAAVIIVLILAGLPLLAWWVGGRQFWSRSRAASEPDLYRELVRRHALRPAEAAQVEGAVTWGRELQDPRLRVAVVDWATSLQAGARARAARRPWVGRVMLLVWLVIAIGGLVRIAADQDWGQLAVILFWPVVLSVPLTRAVNGPRRAIRLNSGPASSGSVPQR</sequence>
<protein>
    <submittedName>
        <fullName evidence="2">Uncharacterized protein</fullName>
    </submittedName>
</protein>